<reference evidence="3" key="1">
    <citation type="submission" date="2024-07" db="EMBL/GenBank/DDBJ databases">
        <title>Two chromosome-level genome assemblies of Korean endemic species Abeliophyllum distichum and Forsythia ovata (Oleaceae).</title>
        <authorList>
            <person name="Jang H."/>
        </authorList>
    </citation>
    <scope>NUCLEOTIDE SEQUENCE [LARGE SCALE GENOMIC DNA]</scope>
</reference>
<evidence type="ECO:0000313" key="2">
    <source>
        <dbReference type="EMBL" id="KAL2559720.1"/>
    </source>
</evidence>
<keyword evidence="2" id="KW-0378">Hydrolase</keyword>
<evidence type="ECO:0000313" key="3">
    <source>
        <dbReference type="Proteomes" id="UP001604277"/>
    </source>
</evidence>
<gene>
    <name evidence="2" type="ORF">Fot_04459</name>
</gene>
<dbReference type="GO" id="GO:0016787">
    <property type="term" value="F:hydrolase activity"/>
    <property type="evidence" value="ECO:0007669"/>
    <property type="project" value="UniProtKB-KW"/>
</dbReference>
<keyword evidence="3" id="KW-1185">Reference proteome</keyword>
<dbReference type="AlphaFoldDB" id="A0ABD1XDF2"/>
<sequence>MKALQDVVPKDFREKLTTVVSRILQSQRSNLKFERLLSLGNIFDVAAGLNSKVLEKSRLSKGGGDDDHSSDQKKRINQLGDGSGKVYSSESQTSLQGFWRNMNKRSGKKARTKSMKNKYSLPVLEQTKLSSDMMVAVKEIKNVDREIQNF</sequence>
<evidence type="ECO:0000256" key="1">
    <source>
        <dbReference type="SAM" id="MobiDB-lite"/>
    </source>
</evidence>
<protein>
    <submittedName>
        <fullName evidence="2">Alpha/beta hydrolase</fullName>
    </submittedName>
</protein>
<proteinExistence type="predicted"/>
<name>A0ABD1XDF2_9LAMI</name>
<feature type="compositionally biased region" description="Basic and acidic residues" evidence="1">
    <location>
        <begin position="57"/>
        <end position="74"/>
    </location>
</feature>
<accession>A0ABD1XDF2</accession>
<organism evidence="2 3">
    <name type="scientific">Forsythia ovata</name>
    <dbReference type="NCBI Taxonomy" id="205694"/>
    <lineage>
        <taxon>Eukaryota</taxon>
        <taxon>Viridiplantae</taxon>
        <taxon>Streptophyta</taxon>
        <taxon>Embryophyta</taxon>
        <taxon>Tracheophyta</taxon>
        <taxon>Spermatophyta</taxon>
        <taxon>Magnoliopsida</taxon>
        <taxon>eudicotyledons</taxon>
        <taxon>Gunneridae</taxon>
        <taxon>Pentapetalae</taxon>
        <taxon>asterids</taxon>
        <taxon>lamiids</taxon>
        <taxon>Lamiales</taxon>
        <taxon>Oleaceae</taxon>
        <taxon>Forsythieae</taxon>
        <taxon>Forsythia</taxon>
    </lineage>
</organism>
<comment type="caution">
    <text evidence="2">The sequence shown here is derived from an EMBL/GenBank/DDBJ whole genome shotgun (WGS) entry which is preliminary data.</text>
</comment>
<feature type="region of interest" description="Disordered" evidence="1">
    <location>
        <begin position="57"/>
        <end position="92"/>
    </location>
</feature>
<dbReference type="EMBL" id="JBFOLJ010000001">
    <property type="protein sequence ID" value="KAL2559720.1"/>
    <property type="molecule type" value="Genomic_DNA"/>
</dbReference>
<dbReference type="Proteomes" id="UP001604277">
    <property type="component" value="Unassembled WGS sequence"/>
</dbReference>